<reference evidence="1" key="1">
    <citation type="submission" date="2023-07" db="EMBL/GenBank/DDBJ databases">
        <title>Genome content predicts the carbon catabolic preferences of heterotrophic bacteria.</title>
        <authorList>
            <person name="Gralka M."/>
        </authorList>
    </citation>
    <scope>NUCLEOTIDE SEQUENCE</scope>
    <source>
        <strain evidence="1">G2M05</strain>
    </source>
</reference>
<dbReference type="Pfam" id="PF20090">
    <property type="entry name" value="DUF6482"/>
    <property type="match status" value="1"/>
</dbReference>
<protein>
    <submittedName>
        <fullName evidence="1">DUF6482 family protein</fullName>
    </submittedName>
</protein>
<dbReference type="AlphaFoldDB" id="A0AAW7Y6E6"/>
<sequence>MKLTQLKHWLKSPEQPKPKCIVTSHAGMADYLMEIEFKHQLVPLKDDADGMLTFRNMEQVGELLKPLGIDTVTLRVIDPYDEFSSDNQLSCCHQDMTITL</sequence>
<proteinExistence type="predicted"/>
<organism evidence="1 2">
    <name type="scientific">Photobacterium sanguinicancri</name>
    <dbReference type="NCBI Taxonomy" id="875932"/>
    <lineage>
        <taxon>Bacteria</taxon>
        <taxon>Pseudomonadati</taxon>
        <taxon>Pseudomonadota</taxon>
        <taxon>Gammaproteobacteria</taxon>
        <taxon>Vibrionales</taxon>
        <taxon>Vibrionaceae</taxon>
        <taxon>Photobacterium</taxon>
    </lineage>
</organism>
<evidence type="ECO:0000313" key="1">
    <source>
        <dbReference type="EMBL" id="MDO6543326.1"/>
    </source>
</evidence>
<gene>
    <name evidence="1" type="ORF">Q4568_12340</name>
</gene>
<dbReference type="InterPro" id="IPR045508">
    <property type="entry name" value="DUF6482"/>
</dbReference>
<accession>A0AAW7Y6E6</accession>
<comment type="caution">
    <text evidence="1">The sequence shown here is derived from an EMBL/GenBank/DDBJ whole genome shotgun (WGS) entry which is preliminary data.</text>
</comment>
<dbReference type="EMBL" id="JAUOPU010000011">
    <property type="protein sequence ID" value="MDO6543326.1"/>
    <property type="molecule type" value="Genomic_DNA"/>
</dbReference>
<dbReference type="Proteomes" id="UP001170624">
    <property type="component" value="Unassembled WGS sequence"/>
</dbReference>
<name>A0AAW7Y6E6_9GAMM</name>
<evidence type="ECO:0000313" key="2">
    <source>
        <dbReference type="Proteomes" id="UP001170624"/>
    </source>
</evidence>
<dbReference type="RefSeq" id="WP_062691269.1">
    <property type="nucleotide sequence ID" value="NZ_AP024850.1"/>
</dbReference>